<keyword evidence="3" id="KW-1185">Reference proteome</keyword>
<reference evidence="2 3" key="1">
    <citation type="submission" date="2012-05" db="EMBL/GenBank/DDBJ databases">
        <title>Genome sequence of Nitritalea halalkaliphila LW7.</title>
        <authorList>
            <person name="Jangir P.K."/>
            <person name="Singh A."/>
            <person name="Shivaji S."/>
            <person name="Sharma R."/>
        </authorList>
    </citation>
    <scope>NUCLEOTIDE SEQUENCE [LARGE SCALE GENOMIC DNA]</scope>
    <source>
        <strain evidence="2 3">LW7</strain>
    </source>
</reference>
<dbReference type="GO" id="GO:0046872">
    <property type="term" value="F:metal ion binding"/>
    <property type="evidence" value="ECO:0007669"/>
    <property type="project" value="InterPro"/>
</dbReference>
<dbReference type="STRING" id="1189621.A3SI_02436"/>
<evidence type="ECO:0000256" key="1">
    <source>
        <dbReference type="ARBA" id="ARBA00023002"/>
    </source>
</evidence>
<organism evidence="2 3">
    <name type="scientific">Nitritalea halalkaliphila LW7</name>
    <dbReference type="NCBI Taxonomy" id="1189621"/>
    <lineage>
        <taxon>Bacteria</taxon>
        <taxon>Pseudomonadati</taxon>
        <taxon>Bacteroidota</taxon>
        <taxon>Cytophagia</taxon>
        <taxon>Cytophagales</taxon>
        <taxon>Cyclobacteriaceae</taxon>
        <taxon>Nitritalea</taxon>
    </lineage>
</organism>
<dbReference type="GO" id="GO:0016616">
    <property type="term" value="F:oxidoreductase activity, acting on the CH-OH group of donors, NAD or NADP as acceptor"/>
    <property type="evidence" value="ECO:0007669"/>
    <property type="project" value="InterPro"/>
</dbReference>
<dbReference type="Pfam" id="PF00815">
    <property type="entry name" value="Histidinol_dh"/>
    <property type="match status" value="1"/>
</dbReference>
<evidence type="ECO:0000313" key="2">
    <source>
        <dbReference type="EMBL" id="EIM78579.1"/>
    </source>
</evidence>
<evidence type="ECO:0000313" key="3">
    <source>
        <dbReference type="Proteomes" id="UP000005551"/>
    </source>
</evidence>
<dbReference type="EMBL" id="AJYA01000003">
    <property type="protein sequence ID" value="EIM78579.1"/>
    <property type="molecule type" value="Genomic_DNA"/>
</dbReference>
<dbReference type="Gene3D" id="3.40.50.1980">
    <property type="entry name" value="Nitrogenase molybdenum iron protein domain"/>
    <property type="match status" value="1"/>
</dbReference>
<sequence>MKIFIHPARKEWGKLLARPVQKTKDIEKVVKPIFKKVKRQGDKALIKLALEYDHVAIEELLVRLRSSQRHRDRCRRRYRRRFAPQRPI</sequence>
<keyword evidence="1" id="KW-0560">Oxidoreductase</keyword>
<comment type="caution">
    <text evidence="2">The sequence shown here is derived from an EMBL/GenBank/DDBJ whole genome shotgun (WGS) entry which is preliminary data.</text>
</comment>
<accession>I5C9S7</accession>
<gene>
    <name evidence="2" type="ORF">A3SI_02436</name>
</gene>
<proteinExistence type="predicted"/>
<protein>
    <submittedName>
        <fullName evidence="2">Histidinol dehydrogenase</fullName>
    </submittedName>
</protein>
<dbReference type="InterPro" id="IPR012131">
    <property type="entry name" value="Hstdl_DH"/>
</dbReference>
<name>I5C9S7_9BACT</name>
<dbReference type="GO" id="GO:0051287">
    <property type="term" value="F:NAD binding"/>
    <property type="evidence" value="ECO:0007669"/>
    <property type="project" value="InterPro"/>
</dbReference>
<dbReference type="Proteomes" id="UP000005551">
    <property type="component" value="Unassembled WGS sequence"/>
</dbReference>
<dbReference type="AlphaFoldDB" id="I5C9S7"/>